<feature type="region of interest" description="Disordered" evidence="1">
    <location>
        <begin position="928"/>
        <end position="961"/>
    </location>
</feature>
<feature type="region of interest" description="Disordered" evidence="1">
    <location>
        <begin position="64"/>
        <end position="86"/>
    </location>
</feature>
<feature type="compositionally biased region" description="Basic and acidic residues" evidence="1">
    <location>
        <begin position="854"/>
        <end position="873"/>
    </location>
</feature>
<dbReference type="EMBL" id="GGFJ01001177">
    <property type="protein sequence ID" value="MBW50318.1"/>
    <property type="molecule type" value="Transcribed_RNA"/>
</dbReference>
<feature type="compositionally biased region" description="Basic and acidic residues" evidence="1">
    <location>
        <begin position="941"/>
        <end position="961"/>
    </location>
</feature>
<evidence type="ECO:0000313" key="2">
    <source>
        <dbReference type="EMBL" id="MBW50318.1"/>
    </source>
</evidence>
<feature type="compositionally biased region" description="Basic and acidic residues" evidence="1">
    <location>
        <begin position="227"/>
        <end position="266"/>
    </location>
</feature>
<protein>
    <submittedName>
        <fullName evidence="2">Putative microtubule-associated protein futsch</fullName>
    </submittedName>
</protein>
<feature type="compositionally biased region" description="Low complexity" evidence="1">
    <location>
        <begin position="447"/>
        <end position="462"/>
    </location>
</feature>
<dbReference type="AlphaFoldDB" id="A0A2M4BBX8"/>
<feature type="region of interest" description="Disordered" evidence="1">
    <location>
        <begin position="404"/>
        <end position="488"/>
    </location>
</feature>
<reference evidence="2" key="1">
    <citation type="submission" date="2018-01" db="EMBL/GenBank/DDBJ databases">
        <title>An insight into the sialome of Amazonian anophelines.</title>
        <authorList>
            <person name="Ribeiro J.M."/>
            <person name="Scarpassa V."/>
            <person name="Calvo E."/>
        </authorList>
    </citation>
    <scope>NUCLEOTIDE SEQUENCE</scope>
    <source>
        <tissue evidence="2">Salivary glands</tissue>
    </source>
</reference>
<feature type="region of interest" description="Disordered" evidence="1">
    <location>
        <begin position="641"/>
        <end position="689"/>
    </location>
</feature>
<feature type="region of interest" description="Disordered" evidence="1">
    <location>
        <begin position="138"/>
        <end position="158"/>
    </location>
</feature>
<feature type="compositionally biased region" description="Basic and acidic residues" evidence="1">
    <location>
        <begin position="412"/>
        <end position="435"/>
    </location>
</feature>
<feature type="region of interest" description="Disordered" evidence="1">
    <location>
        <begin position="846"/>
        <end position="873"/>
    </location>
</feature>
<feature type="compositionally biased region" description="Low complexity" evidence="1">
    <location>
        <begin position="70"/>
        <end position="80"/>
    </location>
</feature>
<feature type="compositionally biased region" description="Basic and acidic residues" evidence="1">
    <location>
        <begin position="286"/>
        <end position="295"/>
    </location>
</feature>
<feature type="compositionally biased region" description="Basic and acidic residues" evidence="1">
    <location>
        <begin position="1002"/>
        <end position="1022"/>
    </location>
</feature>
<feature type="region of interest" description="Disordered" evidence="1">
    <location>
        <begin position="537"/>
        <end position="562"/>
    </location>
</feature>
<feature type="region of interest" description="Disordered" evidence="1">
    <location>
        <begin position="993"/>
        <end position="1091"/>
    </location>
</feature>
<name>A0A2M4BBX8_9DIPT</name>
<feature type="compositionally biased region" description="Low complexity" evidence="1">
    <location>
        <begin position="1038"/>
        <end position="1055"/>
    </location>
</feature>
<proteinExistence type="predicted"/>
<accession>A0A2M4BBX8</accession>
<sequence>MSYSLMPRSVLLLQMGNVLCKEPNPGSASNTGNTFSNLSSIICPNGFGKGKTQPMRKTYFTRSAVDASKKTSSGHTTSTGWQSVGLHVPDGASNKVIIDTPPVAPPRKKRGATLDGRYRSDEALKVKNGFQDVFGRESRRHSCDITPGTRPASVPPRRLEESLPAMPARQTSCFEIDASNDAFSDFSKVPTTAELERSPAAQIPRVGNRKSDRFFGEHLSDSLSPEQEAKEKQESQERPKRREKSIPKDDVDKIEKFVEKTEDTKPVEAGLTQKDQKNPSDIATQRQKDTEKEEVPAALPKTAPPDEAPGVGENGEDLIKYIDRTVSGNSQLGSRAEFLMAMLEDYNDSVRYEGMQPIEEPLIVPKKRKSRHICDDHDHLHEKLHAHEKSGSTKEEKPAANIILTEASIEVAPRKPSRDFSKYKPLDKEPGDAIDHQQAFDSDEEPPSSSAVTATATVVVRPSRTKPSKSKQRESLPSPPAPPAKPFQKSLSESLFDRQVSRESTSTPVKAAAVVDDAPKAHTPRMLKRIISMPVTEHLNADARPETPQRPALTKSSSSSSFSTVDLQRSRICVERFSPEDYAHHGGGADELVQPKSKLITRKISWKSIETPAINRTPTPTQDPATNPCFTIGDAAVVATSGGNTLQPPEVPKRKRSNTSTEMETIGERADVSTEAAEPASVPAAHHEEPADSALRKFCLGSFIESSNVLQHHDVVSVLDRVYSASDNKENIIEQFQTFLENQINAELNDPNPTNPNVTKLLEKLSRTSTASAGSDLEDEKIELVGSSASSNNPSDVDDCFDPEFEKIEKFEIVGDLPKIDIAPKHSGKRRDSIEYMRDWFGDSDGSTTMLPTTEEKASGAVKDKLSGAAGRRRESIEDVGSWFSNHSMLRPSFGQEFEEPSRRLRRGSDGFLGYDMNRQYPFGKVRERSESQSAEMFQDITKHQESPEGHEGTHSLERKGLIRALPSHERKVLEHRNSSDALLVKVLNREHRISHSSTHSSAEKLNNESKPQEMASKRTPEPRASAGEEEEQKPLLSTASAASAVATETSNEAAKQSPANETNKDSGEPLQGANEHSTLLKFLSKERLIE</sequence>
<evidence type="ECO:0000256" key="1">
    <source>
        <dbReference type="SAM" id="MobiDB-lite"/>
    </source>
</evidence>
<feature type="region of interest" description="Disordered" evidence="1">
    <location>
        <begin position="215"/>
        <end position="314"/>
    </location>
</feature>
<organism evidence="2">
    <name type="scientific">Anopheles marajoara</name>
    <dbReference type="NCBI Taxonomy" id="58244"/>
    <lineage>
        <taxon>Eukaryota</taxon>
        <taxon>Metazoa</taxon>
        <taxon>Ecdysozoa</taxon>
        <taxon>Arthropoda</taxon>
        <taxon>Hexapoda</taxon>
        <taxon>Insecta</taxon>
        <taxon>Pterygota</taxon>
        <taxon>Neoptera</taxon>
        <taxon>Endopterygota</taxon>
        <taxon>Diptera</taxon>
        <taxon>Nematocera</taxon>
        <taxon>Culicoidea</taxon>
        <taxon>Culicidae</taxon>
        <taxon>Anophelinae</taxon>
        <taxon>Anopheles</taxon>
    </lineage>
</organism>